<gene>
    <name evidence="1" type="ORF">VP01_4621g2</name>
</gene>
<sequence length="289" mass="32931">MDEINATILKTTIESIPMLTEENFSSWRTRITALFKLGGLKEQMINGEPPLDETDNTILCAIIIAKISPATHSNVVTSSNEDNAIELWKAIMKRFISLEPSNRARVWNQFANITFDISNIEKFVTKVRSSITKMEDVGIKMEEDIITYNLLKRLPASLDNIKQSITHSKNGEDIKPETLLDHLEIHLNELKLSSSTSKLEAVTMYTEKEKRCSPGKHNPRADHPAERCWFDANKANAPWAKRHDSNVQQDPKQTRYCCQALLNMQGEIQLWYILTNENQSSTLEGIQES</sequence>
<keyword evidence="2" id="KW-1185">Reference proteome</keyword>
<dbReference type="Proteomes" id="UP000037035">
    <property type="component" value="Unassembled WGS sequence"/>
</dbReference>
<comment type="caution">
    <text evidence="1">The sequence shown here is derived from an EMBL/GenBank/DDBJ whole genome shotgun (WGS) entry which is preliminary data.</text>
</comment>
<reference evidence="1 2" key="1">
    <citation type="submission" date="2015-08" db="EMBL/GenBank/DDBJ databases">
        <title>Next Generation Sequencing and Analysis of the Genome of Puccinia sorghi L Schw, the Causal Agent of Maize Common Rust.</title>
        <authorList>
            <person name="Rochi L."/>
            <person name="Burguener G."/>
            <person name="Darino M."/>
            <person name="Turjanski A."/>
            <person name="Kreff E."/>
            <person name="Dieguez M.J."/>
            <person name="Sacco F."/>
        </authorList>
    </citation>
    <scope>NUCLEOTIDE SEQUENCE [LARGE SCALE GENOMIC DNA]</scope>
    <source>
        <strain evidence="1 2">RO10H11247</strain>
    </source>
</reference>
<evidence type="ECO:0000313" key="2">
    <source>
        <dbReference type="Proteomes" id="UP000037035"/>
    </source>
</evidence>
<evidence type="ECO:0008006" key="3">
    <source>
        <dbReference type="Google" id="ProtNLM"/>
    </source>
</evidence>
<organism evidence="1 2">
    <name type="scientific">Puccinia sorghi</name>
    <dbReference type="NCBI Taxonomy" id="27349"/>
    <lineage>
        <taxon>Eukaryota</taxon>
        <taxon>Fungi</taxon>
        <taxon>Dikarya</taxon>
        <taxon>Basidiomycota</taxon>
        <taxon>Pucciniomycotina</taxon>
        <taxon>Pucciniomycetes</taxon>
        <taxon>Pucciniales</taxon>
        <taxon>Pucciniaceae</taxon>
        <taxon>Puccinia</taxon>
    </lineage>
</organism>
<name>A0A0L6UNE2_9BASI</name>
<dbReference type="Pfam" id="PF14223">
    <property type="entry name" value="Retrotran_gag_2"/>
    <property type="match status" value="1"/>
</dbReference>
<protein>
    <recommendedName>
        <fullName evidence="3">DUF4219 domain-containing protein</fullName>
    </recommendedName>
</protein>
<dbReference type="VEuPathDB" id="FungiDB:VP01_4621g2"/>
<dbReference type="EMBL" id="LAVV01009748">
    <property type="protein sequence ID" value="KNZ50058.1"/>
    <property type="molecule type" value="Genomic_DNA"/>
</dbReference>
<dbReference type="OrthoDB" id="2847449at2759"/>
<accession>A0A0L6UNE2</accession>
<proteinExistence type="predicted"/>
<dbReference type="AlphaFoldDB" id="A0A0L6UNE2"/>
<evidence type="ECO:0000313" key="1">
    <source>
        <dbReference type="EMBL" id="KNZ50058.1"/>
    </source>
</evidence>